<dbReference type="Proteomes" id="UP000076962">
    <property type="component" value="Unassembled WGS sequence"/>
</dbReference>
<keyword evidence="3" id="KW-1185">Reference proteome</keyword>
<feature type="chain" id="PRO_5008048968" evidence="1">
    <location>
        <begin position="30"/>
        <end position="100"/>
    </location>
</feature>
<evidence type="ECO:0000313" key="2">
    <source>
        <dbReference type="EMBL" id="OAD20839.1"/>
    </source>
</evidence>
<feature type="signal peptide" evidence="1">
    <location>
        <begin position="1"/>
        <end position="29"/>
    </location>
</feature>
<keyword evidence="1" id="KW-0732">Signal</keyword>
<evidence type="ECO:0000313" key="3">
    <source>
        <dbReference type="Proteomes" id="UP000076962"/>
    </source>
</evidence>
<sequence>MKEKKMKNKLLPLMISSALGLGAMPMAHAATINVGGGCSLVDAITAANTDSATGGCSAGNGADTIELESSTTYTLTVVNNSTDGENGLPSISSEIIINGN</sequence>
<protein>
    <submittedName>
        <fullName evidence="2">Secreted protein</fullName>
    </submittedName>
</protein>
<dbReference type="EMBL" id="LUTY01002070">
    <property type="protein sequence ID" value="OAD20839.1"/>
    <property type="molecule type" value="Genomic_DNA"/>
</dbReference>
<comment type="caution">
    <text evidence="2">The sequence shown here is derived from an EMBL/GenBank/DDBJ whole genome shotgun (WGS) entry which is preliminary data.</text>
</comment>
<reference evidence="2 3" key="1">
    <citation type="submission" date="2016-05" db="EMBL/GenBank/DDBJ databases">
        <title>Single-cell genome of chain-forming Candidatus Thiomargarita nelsonii and comparison to other large sulfur-oxidizing bacteria.</title>
        <authorList>
            <person name="Winkel M."/>
            <person name="Salman V."/>
            <person name="Woyke T."/>
            <person name="Schulz-Vogt H."/>
            <person name="Richter M."/>
            <person name="Flood B."/>
            <person name="Bailey J."/>
            <person name="Amann R."/>
            <person name="Mussmann M."/>
        </authorList>
    </citation>
    <scope>NUCLEOTIDE SEQUENCE [LARGE SCALE GENOMIC DNA]</scope>
    <source>
        <strain evidence="2 3">THI036</strain>
    </source>
</reference>
<accession>A0A176RYR8</accession>
<proteinExistence type="predicted"/>
<evidence type="ECO:0000256" key="1">
    <source>
        <dbReference type="SAM" id="SignalP"/>
    </source>
</evidence>
<name>A0A176RYR8_9GAMM</name>
<feature type="non-terminal residue" evidence="2">
    <location>
        <position position="100"/>
    </location>
</feature>
<organism evidence="2 3">
    <name type="scientific">Candidatus Thiomargarita nelsonii</name>
    <dbReference type="NCBI Taxonomy" id="1003181"/>
    <lineage>
        <taxon>Bacteria</taxon>
        <taxon>Pseudomonadati</taxon>
        <taxon>Pseudomonadota</taxon>
        <taxon>Gammaproteobacteria</taxon>
        <taxon>Thiotrichales</taxon>
        <taxon>Thiotrichaceae</taxon>
        <taxon>Thiomargarita</taxon>
    </lineage>
</organism>
<dbReference type="AlphaFoldDB" id="A0A176RYR8"/>
<gene>
    <name evidence="2" type="ORF">THIOM_003432</name>
</gene>